<dbReference type="Proteomes" id="UP000183967">
    <property type="component" value="Unassembled WGS sequence"/>
</dbReference>
<dbReference type="OrthoDB" id="9858949at2"/>
<feature type="transmembrane region" description="Helical" evidence="1">
    <location>
        <begin position="27"/>
        <end position="46"/>
    </location>
</feature>
<organism evidence="2 3">
    <name type="scientific">Caloranaerobacter azorensis DSM 13643</name>
    <dbReference type="NCBI Taxonomy" id="1121264"/>
    <lineage>
        <taxon>Bacteria</taxon>
        <taxon>Bacillati</taxon>
        <taxon>Bacillota</taxon>
        <taxon>Tissierellia</taxon>
        <taxon>Tissierellales</taxon>
        <taxon>Thermohalobacteraceae</taxon>
        <taxon>Caloranaerobacter</taxon>
    </lineage>
</organism>
<gene>
    <name evidence="2" type="ORF">SAMN02745135_00067</name>
</gene>
<reference evidence="3" key="1">
    <citation type="submission" date="2016-11" db="EMBL/GenBank/DDBJ databases">
        <authorList>
            <person name="Varghese N."/>
            <person name="Submissions S."/>
        </authorList>
    </citation>
    <scope>NUCLEOTIDE SEQUENCE [LARGE SCALE GENOMIC DNA]</scope>
    <source>
        <strain evidence="3">DSM 13643</strain>
    </source>
</reference>
<feature type="transmembrane region" description="Helical" evidence="1">
    <location>
        <begin position="129"/>
        <end position="155"/>
    </location>
</feature>
<evidence type="ECO:0000313" key="3">
    <source>
        <dbReference type="Proteomes" id="UP000183967"/>
    </source>
</evidence>
<dbReference type="RefSeq" id="WP_073194461.1">
    <property type="nucleotide sequence ID" value="NZ_FQXO01000004.1"/>
</dbReference>
<evidence type="ECO:0000256" key="1">
    <source>
        <dbReference type="SAM" id="Phobius"/>
    </source>
</evidence>
<feature type="transmembrane region" description="Helical" evidence="1">
    <location>
        <begin position="95"/>
        <end position="117"/>
    </location>
</feature>
<sequence length="226" mass="25762">MEIVKIEIPDKNKENFIKLYMTIYVNIIRYIAIPLYLIYGIILIINKNSKLIILNPHLVTNIGILLILFPISLALEETFHAAILIIQGRKEEVKALVFNVISIKKIVVLGIGVSVYFKGKFSNNDILYISLAGPVMSLVIGILNIIIAIIILLFLNINAVYFYSYIKILIIGFLFLPIFSLIPITFFGITTDGYKVLKMIKKFNISINNINRCILNIIINSFMYMI</sequence>
<dbReference type="EMBL" id="FQXO01000004">
    <property type="protein sequence ID" value="SHH20910.1"/>
    <property type="molecule type" value="Genomic_DNA"/>
</dbReference>
<keyword evidence="1" id="KW-1133">Transmembrane helix</keyword>
<keyword evidence="3" id="KW-1185">Reference proteome</keyword>
<feature type="transmembrane region" description="Helical" evidence="1">
    <location>
        <begin position="58"/>
        <end position="75"/>
    </location>
</feature>
<protein>
    <submittedName>
        <fullName evidence="2">Uncharacterized protein</fullName>
    </submittedName>
</protein>
<dbReference type="AlphaFoldDB" id="A0A1M5R4F2"/>
<keyword evidence="1" id="KW-0472">Membrane</keyword>
<feature type="transmembrane region" description="Helical" evidence="1">
    <location>
        <begin position="161"/>
        <end position="189"/>
    </location>
</feature>
<proteinExistence type="predicted"/>
<accession>A0A1M5R4F2</accession>
<name>A0A1M5R4F2_9FIRM</name>
<evidence type="ECO:0000313" key="2">
    <source>
        <dbReference type="EMBL" id="SHH20910.1"/>
    </source>
</evidence>
<keyword evidence="1" id="KW-0812">Transmembrane</keyword>